<dbReference type="PANTHER" id="PTHR30204:SF94">
    <property type="entry name" value="HEAVY METAL-DEPENDENT TRANSCRIPTIONAL REGULATOR HI_0293-RELATED"/>
    <property type="match status" value="1"/>
</dbReference>
<keyword evidence="2" id="KW-0238">DNA-binding</keyword>
<dbReference type="Gene3D" id="1.10.1660.10">
    <property type="match status" value="1"/>
</dbReference>
<dbReference type="Proteomes" id="UP000665561">
    <property type="component" value="Unassembled WGS sequence"/>
</dbReference>
<evidence type="ECO:0000256" key="3">
    <source>
        <dbReference type="ARBA" id="ARBA00023163"/>
    </source>
</evidence>
<evidence type="ECO:0000256" key="1">
    <source>
        <dbReference type="ARBA" id="ARBA00023015"/>
    </source>
</evidence>
<dbReference type="PROSITE" id="PS50937">
    <property type="entry name" value="HTH_MERR_2"/>
    <property type="match status" value="1"/>
</dbReference>
<feature type="domain" description="HTH merR-type" evidence="4">
    <location>
        <begin position="1"/>
        <end position="71"/>
    </location>
</feature>
<name>A0ABW9XI76_9BACL</name>
<dbReference type="Pfam" id="PF13411">
    <property type="entry name" value="MerR_1"/>
    <property type="match status" value="1"/>
</dbReference>
<gene>
    <name evidence="5" type="ORF">GT019_00330</name>
</gene>
<dbReference type="SMART" id="SM00422">
    <property type="entry name" value="HTH_MERR"/>
    <property type="match status" value="1"/>
</dbReference>
<dbReference type="SUPFAM" id="SSF46955">
    <property type="entry name" value="Putative DNA-binding domain"/>
    <property type="match status" value="1"/>
</dbReference>
<keyword evidence="6" id="KW-1185">Reference proteome</keyword>
<organism evidence="5 6">
    <name type="scientific">Paenibacillus glycinis</name>
    <dbReference type="NCBI Taxonomy" id="2697035"/>
    <lineage>
        <taxon>Bacteria</taxon>
        <taxon>Bacillati</taxon>
        <taxon>Bacillota</taxon>
        <taxon>Bacilli</taxon>
        <taxon>Bacillales</taxon>
        <taxon>Paenibacillaceae</taxon>
        <taxon>Paenibacillus</taxon>
    </lineage>
</organism>
<reference evidence="5 6" key="1">
    <citation type="submission" date="2020-01" db="EMBL/GenBank/DDBJ databases">
        <title>Paenibacillus soybeanensis sp. nov. isolated from the nodules of soybean (Glycine max(L.) Merr).</title>
        <authorList>
            <person name="Wang H."/>
        </authorList>
    </citation>
    <scope>NUCLEOTIDE SEQUENCE [LARGE SCALE GENOMIC DNA]</scope>
    <source>
        <strain evidence="5 6">T1</strain>
    </source>
</reference>
<dbReference type="InterPro" id="IPR009061">
    <property type="entry name" value="DNA-bd_dom_put_sf"/>
</dbReference>
<dbReference type="InterPro" id="IPR047057">
    <property type="entry name" value="MerR_fam"/>
</dbReference>
<keyword evidence="1" id="KW-0805">Transcription regulation</keyword>
<dbReference type="PANTHER" id="PTHR30204">
    <property type="entry name" value="REDOX-CYCLING DRUG-SENSING TRANSCRIPTIONAL ACTIVATOR SOXR"/>
    <property type="match status" value="1"/>
</dbReference>
<dbReference type="RefSeq" id="WP_161740067.1">
    <property type="nucleotide sequence ID" value="NZ_JAAAMV010000001.1"/>
</dbReference>
<keyword evidence="3" id="KW-0804">Transcription</keyword>
<evidence type="ECO:0000256" key="2">
    <source>
        <dbReference type="ARBA" id="ARBA00023125"/>
    </source>
</evidence>
<evidence type="ECO:0000313" key="6">
    <source>
        <dbReference type="Proteomes" id="UP000665561"/>
    </source>
</evidence>
<comment type="caution">
    <text evidence="5">The sequence shown here is derived from an EMBL/GenBank/DDBJ whole genome shotgun (WGS) entry which is preliminary data.</text>
</comment>
<dbReference type="EMBL" id="JAAAMV010000001">
    <property type="protein sequence ID" value="NBD22309.1"/>
    <property type="molecule type" value="Genomic_DNA"/>
</dbReference>
<evidence type="ECO:0000313" key="5">
    <source>
        <dbReference type="EMBL" id="NBD22309.1"/>
    </source>
</evidence>
<accession>A0ABW9XI76</accession>
<protein>
    <submittedName>
        <fullName evidence="5">MerR family transcriptional regulator</fullName>
    </submittedName>
</protein>
<evidence type="ECO:0000259" key="4">
    <source>
        <dbReference type="PROSITE" id="PS50937"/>
    </source>
</evidence>
<proteinExistence type="predicted"/>
<sequence length="126" mass="14624">MKIHALAQRTGLTAPTIRFYEKEGLLDERHVRRGENNYRDYCEEAVEHLRMIKKIQAVGFSIAELKELTQADAAKALPLSRIVELLRQKIQEIGRKQDELEQVQTHLKRMLTNNLALMDAEEKGNR</sequence>
<dbReference type="InterPro" id="IPR000551">
    <property type="entry name" value="MerR-type_HTH_dom"/>
</dbReference>